<dbReference type="AlphaFoldDB" id="A0A6I6JS68"/>
<gene>
    <name evidence="2" type="ORF">GM418_19855</name>
</gene>
<keyword evidence="3" id="KW-1185">Reference proteome</keyword>
<dbReference type="RefSeq" id="WP_158868986.1">
    <property type="nucleotide sequence ID" value="NZ_CP046401.1"/>
</dbReference>
<name>A0A6I6JS68_9BACT</name>
<proteinExistence type="predicted"/>
<dbReference type="Proteomes" id="UP000428260">
    <property type="component" value="Chromosome"/>
</dbReference>
<feature type="signal peptide" evidence="1">
    <location>
        <begin position="1"/>
        <end position="20"/>
    </location>
</feature>
<keyword evidence="1" id="KW-0732">Signal</keyword>
<organism evidence="2 3">
    <name type="scientific">Maribellus comscasis</name>
    <dbReference type="NCBI Taxonomy" id="2681766"/>
    <lineage>
        <taxon>Bacteria</taxon>
        <taxon>Pseudomonadati</taxon>
        <taxon>Bacteroidota</taxon>
        <taxon>Bacteroidia</taxon>
        <taxon>Marinilabiliales</taxon>
        <taxon>Prolixibacteraceae</taxon>
        <taxon>Maribellus</taxon>
    </lineage>
</organism>
<evidence type="ECO:0000313" key="3">
    <source>
        <dbReference type="Proteomes" id="UP000428260"/>
    </source>
</evidence>
<evidence type="ECO:0000313" key="2">
    <source>
        <dbReference type="EMBL" id="QGY45846.1"/>
    </source>
</evidence>
<dbReference type="KEGG" id="mcos:GM418_19855"/>
<dbReference type="EMBL" id="CP046401">
    <property type="protein sequence ID" value="QGY45846.1"/>
    <property type="molecule type" value="Genomic_DNA"/>
</dbReference>
<evidence type="ECO:0000256" key="1">
    <source>
        <dbReference type="SAM" id="SignalP"/>
    </source>
</evidence>
<sequence length="169" mass="19336">MKSISIIFSMFLFFALSSTAQSKKVARIMDNPETRSEIFNNIMNDHELMLEFMEMMKGNEHATMMMQNGNLHNGGMNAKKGMAETKCNHQIGDHANSMGMMKDNPEMKTAMMEECNANSKMHNMAEMMAQNPEMMKTCMKKMNGMKGENSQINKMEEPVDQQGHEEHHE</sequence>
<reference evidence="2 3" key="1">
    <citation type="submission" date="2019-11" db="EMBL/GenBank/DDBJ databases">
        <authorList>
            <person name="Zheng R.K."/>
            <person name="Sun C.M."/>
        </authorList>
    </citation>
    <scope>NUCLEOTIDE SEQUENCE [LARGE SCALE GENOMIC DNA]</scope>
    <source>
        <strain evidence="2 3">WC007</strain>
    </source>
</reference>
<feature type="chain" id="PRO_5026083323" evidence="1">
    <location>
        <begin position="21"/>
        <end position="169"/>
    </location>
</feature>
<accession>A0A6I6JS68</accession>
<protein>
    <submittedName>
        <fullName evidence="2">Uncharacterized protein</fullName>
    </submittedName>
</protein>